<organism evidence="2 3">
    <name type="scientific">Centaurea solstitialis</name>
    <name type="common">yellow star-thistle</name>
    <dbReference type="NCBI Taxonomy" id="347529"/>
    <lineage>
        <taxon>Eukaryota</taxon>
        <taxon>Viridiplantae</taxon>
        <taxon>Streptophyta</taxon>
        <taxon>Embryophyta</taxon>
        <taxon>Tracheophyta</taxon>
        <taxon>Spermatophyta</taxon>
        <taxon>Magnoliopsida</taxon>
        <taxon>eudicotyledons</taxon>
        <taxon>Gunneridae</taxon>
        <taxon>Pentapetalae</taxon>
        <taxon>asterids</taxon>
        <taxon>campanulids</taxon>
        <taxon>Asterales</taxon>
        <taxon>Asteraceae</taxon>
        <taxon>Carduoideae</taxon>
        <taxon>Cardueae</taxon>
        <taxon>Centaureinae</taxon>
        <taxon>Centaurea</taxon>
    </lineage>
</organism>
<dbReference type="CDD" id="cd09917">
    <property type="entry name" value="F-box_SF"/>
    <property type="match status" value="1"/>
</dbReference>
<dbReference type="InterPro" id="IPR015915">
    <property type="entry name" value="Kelch-typ_b-propeller"/>
</dbReference>
<name>A0AA38SX08_9ASTR</name>
<dbReference type="SUPFAM" id="SSF81383">
    <property type="entry name" value="F-box domain"/>
    <property type="match status" value="1"/>
</dbReference>
<dbReference type="Proteomes" id="UP001172457">
    <property type="component" value="Chromosome 6"/>
</dbReference>
<accession>A0AA38SX08</accession>
<dbReference type="SMART" id="SM00256">
    <property type="entry name" value="FBOX"/>
    <property type="match status" value="1"/>
</dbReference>
<reference evidence="2" key="1">
    <citation type="submission" date="2023-03" db="EMBL/GenBank/DDBJ databases">
        <title>Chromosome-scale reference genome and RAD-based genetic map of yellow starthistle (Centaurea solstitialis) reveal putative structural variation and QTLs associated with invader traits.</title>
        <authorList>
            <person name="Reatini B."/>
            <person name="Cang F.A."/>
            <person name="Jiang Q."/>
            <person name="Mckibben M.T.W."/>
            <person name="Barker M.S."/>
            <person name="Rieseberg L.H."/>
            <person name="Dlugosch K.M."/>
        </authorList>
    </citation>
    <scope>NUCLEOTIDE SEQUENCE</scope>
    <source>
        <strain evidence="2">CAN-66</strain>
        <tissue evidence="2">Leaf</tissue>
    </source>
</reference>
<dbReference type="SUPFAM" id="SSF117281">
    <property type="entry name" value="Kelch motif"/>
    <property type="match status" value="1"/>
</dbReference>
<dbReference type="AlphaFoldDB" id="A0AA38SX08"/>
<keyword evidence="3" id="KW-1185">Reference proteome</keyword>
<sequence>MEDSNTLKETTDSSHNFFTFLSSDLIELVLSHLPIRSIVRCSAVCKLWHSIATAPPFSAAVSVAGKPPWFFLYGQNNIFAKNNQGFAFDPLSGEWIRLPATLFPVSISHEASFTGSGGFFFNAAANNFSFSPILKPSWRETTPLKFSRLNPLVGVIDNGFSSNSNSRNGFQTNLDFPKIIVVGGVRFIGGLVDIEDNLAVEIYNPNLDSWDLSPPLPADFRSGNSSQSLSSAQFRGKFYVYGIYSCFISSFDLGNRVWSEVQTLRPPGVIISFLISCRDRLVLAGLCNAPRGPSFNLWRIDESTMEFSEFAIMPRDLLDCLFDRDEDDNFASLKCVGFGNFVFVFNEEHRRNYPACVCEIGSDSGECRWRRVPDLPEPVNRFHKVIGFCSTISLQRILSS</sequence>
<dbReference type="EMBL" id="JARYMX010000006">
    <property type="protein sequence ID" value="KAJ9543481.1"/>
    <property type="molecule type" value="Genomic_DNA"/>
</dbReference>
<dbReference type="Gene3D" id="1.20.1280.50">
    <property type="match status" value="1"/>
</dbReference>
<comment type="caution">
    <text evidence="2">The sequence shown here is derived from an EMBL/GenBank/DDBJ whole genome shotgun (WGS) entry which is preliminary data.</text>
</comment>
<evidence type="ECO:0000259" key="1">
    <source>
        <dbReference type="SMART" id="SM00256"/>
    </source>
</evidence>
<proteinExistence type="predicted"/>
<dbReference type="PANTHER" id="PTHR47712:SF3">
    <property type="entry name" value="F-BOX DOMAIN-CONTAINING PROTEIN"/>
    <property type="match status" value="1"/>
</dbReference>
<dbReference type="InterPro" id="IPR036047">
    <property type="entry name" value="F-box-like_dom_sf"/>
</dbReference>
<feature type="domain" description="F-box" evidence="1">
    <location>
        <begin position="21"/>
        <end position="61"/>
    </location>
</feature>
<evidence type="ECO:0000313" key="2">
    <source>
        <dbReference type="EMBL" id="KAJ9543481.1"/>
    </source>
</evidence>
<evidence type="ECO:0000313" key="3">
    <source>
        <dbReference type="Proteomes" id="UP001172457"/>
    </source>
</evidence>
<dbReference type="InterPro" id="IPR001810">
    <property type="entry name" value="F-box_dom"/>
</dbReference>
<gene>
    <name evidence="2" type="ORF">OSB04_023188</name>
</gene>
<dbReference type="Pfam" id="PF00646">
    <property type="entry name" value="F-box"/>
    <property type="match status" value="1"/>
</dbReference>
<dbReference type="Gene3D" id="2.120.10.80">
    <property type="entry name" value="Kelch-type beta propeller"/>
    <property type="match status" value="1"/>
</dbReference>
<protein>
    <recommendedName>
        <fullName evidence="1">F-box domain-containing protein</fullName>
    </recommendedName>
</protein>
<dbReference type="PANTHER" id="PTHR47712">
    <property type="entry name" value="OS09G0555300 PROTEIN"/>
    <property type="match status" value="1"/>
</dbReference>